<dbReference type="SUPFAM" id="SSF55729">
    <property type="entry name" value="Acyl-CoA N-acyltransferases (Nat)"/>
    <property type="match status" value="1"/>
</dbReference>
<evidence type="ECO:0000313" key="6">
    <source>
        <dbReference type="EMBL" id="SDS53143.1"/>
    </source>
</evidence>
<dbReference type="OrthoDB" id="5177616at2"/>
<evidence type="ECO:0000259" key="5">
    <source>
        <dbReference type="SMART" id="SM01006"/>
    </source>
</evidence>
<evidence type="ECO:0000256" key="3">
    <source>
        <dbReference type="ARBA" id="ARBA00020586"/>
    </source>
</evidence>
<feature type="domain" description="Acyltransferase MbtK/IucB-like conserved" evidence="5">
    <location>
        <begin position="39"/>
        <end position="87"/>
    </location>
</feature>
<protein>
    <recommendedName>
        <fullName evidence="3">Lysine N-acyltransferase MbtK</fullName>
    </recommendedName>
    <alternativeName>
        <fullName evidence="4">Mycobactin synthase protein K</fullName>
    </alternativeName>
</protein>
<dbReference type="GO" id="GO:0016410">
    <property type="term" value="F:N-acyltransferase activity"/>
    <property type="evidence" value="ECO:0007669"/>
    <property type="project" value="TreeGrafter"/>
</dbReference>
<dbReference type="EMBL" id="LT629776">
    <property type="protein sequence ID" value="SDS53143.1"/>
    <property type="molecule type" value="Genomic_DNA"/>
</dbReference>
<dbReference type="AlphaFoldDB" id="A0A1H1SZ91"/>
<dbReference type="GO" id="GO:0019290">
    <property type="term" value="P:siderophore biosynthetic process"/>
    <property type="evidence" value="ECO:0007669"/>
    <property type="project" value="InterPro"/>
</dbReference>
<reference evidence="6 7" key="1">
    <citation type="submission" date="2016-10" db="EMBL/GenBank/DDBJ databases">
        <authorList>
            <person name="de Groot N.N."/>
        </authorList>
    </citation>
    <scope>NUCLEOTIDE SEQUENCE [LARGE SCALE GENOMIC DNA]</scope>
    <source>
        <strain evidence="6 7">DSM 22126</strain>
    </source>
</reference>
<sequence>MTTPDRPAREYRLDRLASGRRGQTLCTVDLATHGSLTVDVLNPDADLDVLHAWVTRPSSRFWGLGELSRTELRDLYAYVDDLETHHAFLVRWDGQPVVLLQTYAPEHDPLGEVYDVLPGDVGIHFLLGDRGPRDVPLWPVLAIVVHAFVVDRDGVDRVVVEPDTRNAAATRRIDRLGFRPLDVVHVGEKRARLSVLARDDAAALAREARAALRVSAP</sequence>
<proteinExistence type="predicted"/>
<evidence type="ECO:0000256" key="1">
    <source>
        <dbReference type="ARBA" id="ARBA00003818"/>
    </source>
</evidence>
<dbReference type="SMART" id="SM01006">
    <property type="entry name" value="AlcB"/>
    <property type="match status" value="1"/>
</dbReference>
<dbReference type="Pfam" id="PF13523">
    <property type="entry name" value="Acetyltransf_8"/>
    <property type="match status" value="1"/>
</dbReference>
<evidence type="ECO:0000256" key="2">
    <source>
        <dbReference type="ARBA" id="ARBA00005102"/>
    </source>
</evidence>
<dbReference type="PANTHER" id="PTHR31438:SF1">
    <property type="entry name" value="LYSINE N-ACYLTRANSFERASE C17G9.06C-RELATED"/>
    <property type="match status" value="1"/>
</dbReference>
<dbReference type="InterPro" id="IPR019432">
    <property type="entry name" value="Acyltransferase_MbtK/IucB-like"/>
</dbReference>
<evidence type="ECO:0000256" key="4">
    <source>
        <dbReference type="ARBA" id="ARBA00031122"/>
    </source>
</evidence>
<comment type="function">
    <text evidence="1">Acyltransferase required for the direct transfer of medium- to long-chain fatty acyl moieties from a carrier protein (MbtL) on to the epsilon-amino group of lysine residue in the mycobactin core.</text>
</comment>
<evidence type="ECO:0000313" key="7">
    <source>
        <dbReference type="Proteomes" id="UP000185663"/>
    </source>
</evidence>
<keyword evidence="7" id="KW-1185">Reference proteome</keyword>
<name>A0A1H1SZ91_9CELL</name>
<dbReference type="eggNOG" id="COG1670">
    <property type="taxonomic scope" value="Bacteria"/>
</dbReference>
<gene>
    <name evidence="6" type="ORF">SAMN04489860_1757</name>
</gene>
<keyword evidence="6" id="KW-0808">Transferase</keyword>
<dbReference type="RefSeq" id="WP_083372267.1">
    <property type="nucleotide sequence ID" value="NZ_LT629776.1"/>
</dbReference>
<dbReference type="PANTHER" id="PTHR31438">
    <property type="entry name" value="LYSINE N-ACYLTRANSFERASE C17G9.06C-RELATED"/>
    <property type="match status" value="1"/>
</dbReference>
<accession>A0A1H1SZ91</accession>
<dbReference type="InterPro" id="IPR016181">
    <property type="entry name" value="Acyl_CoA_acyltransferase"/>
</dbReference>
<dbReference type="UniPathway" id="UPA00011"/>
<dbReference type="Gene3D" id="3.40.630.30">
    <property type="match status" value="1"/>
</dbReference>
<dbReference type="Proteomes" id="UP000185663">
    <property type="component" value="Chromosome I"/>
</dbReference>
<organism evidence="6 7">
    <name type="scientific">Paraoerskovia marina</name>
    <dbReference type="NCBI Taxonomy" id="545619"/>
    <lineage>
        <taxon>Bacteria</taxon>
        <taxon>Bacillati</taxon>
        <taxon>Actinomycetota</taxon>
        <taxon>Actinomycetes</taxon>
        <taxon>Micrococcales</taxon>
        <taxon>Cellulomonadaceae</taxon>
        <taxon>Paraoerskovia</taxon>
    </lineage>
</organism>
<comment type="pathway">
    <text evidence="2">Siderophore biosynthesis; mycobactin biosynthesis.</text>
</comment>
<dbReference type="STRING" id="545619.SAMN04489860_1757"/>